<evidence type="ECO:0000313" key="2">
    <source>
        <dbReference type="Proteomes" id="UP000625780"/>
    </source>
</evidence>
<protein>
    <submittedName>
        <fullName evidence="1">Histidine kinase</fullName>
    </submittedName>
</protein>
<dbReference type="InterPro" id="IPR036641">
    <property type="entry name" value="HPT_dom_sf"/>
</dbReference>
<dbReference type="SUPFAM" id="SSF47226">
    <property type="entry name" value="Histidine-containing phosphotransfer domain, HPT domain"/>
    <property type="match status" value="1"/>
</dbReference>
<keyword evidence="1" id="KW-0418">Kinase</keyword>
<dbReference type="Proteomes" id="UP000625780">
    <property type="component" value="Unassembled WGS sequence"/>
</dbReference>
<accession>A0ABQ1QR03</accession>
<comment type="caution">
    <text evidence="1">The sequence shown here is derived from an EMBL/GenBank/DDBJ whole genome shotgun (WGS) entry which is preliminary data.</text>
</comment>
<dbReference type="Gene3D" id="1.20.120.160">
    <property type="entry name" value="HPT domain"/>
    <property type="match status" value="1"/>
</dbReference>
<gene>
    <name evidence="1" type="ORF">GCM10011361_05800</name>
</gene>
<evidence type="ECO:0000313" key="1">
    <source>
        <dbReference type="EMBL" id="GGD41558.1"/>
    </source>
</evidence>
<dbReference type="GO" id="GO:0016301">
    <property type="term" value="F:kinase activity"/>
    <property type="evidence" value="ECO:0007669"/>
    <property type="project" value="UniProtKB-KW"/>
</dbReference>
<reference evidence="2" key="1">
    <citation type="journal article" date="2019" name="Int. J. Syst. Evol. Microbiol.">
        <title>The Global Catalogue of Microorganisms (GCM) 10K type strain sequencing project: providing services to taxonomists for standard genome sequencing and annotation.</title>
        <authorList>
            <consortium name="The Broad Institute Genomics Platform"/>
            <consortium name="The Broad Institute Genome Sequencing Center for Infectious Disease"/>
            <person name="Wu L."/>
            <person name="Ma J."/>
        </authorList>
    </citation>
    <scope>NUCLEOTIDE SEQUENCE [LARGE SCALE GENOMIC DNA]</scope>
    <source>
        <strain evidence="2">CGMCC 1.12606</strain>
    </source>
</reference>
<name>A0ABQ1QR03_9FLAO</name>
<keyword evidence="1" id="KW-0808">Transferase</keyword>
<organism evidence="1 2">
    <name type="scientific">Muriicola marianensis</name>
    <dbReference type="NCBI Taxonomy" id="1324801"/>
    <lineage>
        <taxon>Bacteria</taxon>
        <taxon>Pseudomonadati</taxon>
        <taxon>Bacteroidota</taxon>
        <taxon>Flavobacteriia</taxon>
        <taxon>Flavobacteriales</taxon>
        <taxon>Flavobacteriaceae</taxon>
        <taxon>Muriicola</taxon>
    </lineage>
</organism>
<dbReference type="RefSeq" id="WP_188369204.1">
    <property type="nucleotide sequence ID" value="NZ_BMFH01000001.1"/>
</dbReference>
<dbReference type="EMBL" id="BMFH01000001">
    <property type="protein sequence ID" value="GGD41558.1"/>
    <property type="molecule type" value="Genomic_DNA"/>
</dbReference>
<keyword evidence="2" id="KW-1185">Reference proteome</keyword>
<sequence length="105" mass="12153">MEQPNLSYIKQLAGGDTAFEDKFITILKDEFPGEKKEYEKALQEKRLHDTALIVHKLKHKLNILGLEQGYGIAVDYEERLRRGNSDLSGAFREILETIEKYLKTI</sequence>
<proteinExistence type="predicted"/>